<keyword evidence="2 3" id="KW-0808">Transferase</keyword>
<dbReference type="Proteomes" id="UP000316621">
    <property type="component" value="Chromosome 9"/>
</dbReference>
<sequence>MDQDSNEEAAARQEVVVVVVPLPSQGHQNQLFHFSRLISTHGIPVYYVGSAVHNHQVKTRMHGWNDFSDNSNFHFHDFPTPFYDLNQNELPVSSDNTVSRHASNKFPLHLIESLFEVLINLEEPISELLNSLSLIARRVVVVHDPLMAFVAKEASSIPNGDSYCFNVCSAFGLLYFKWVSLGCSYSIPNIQTLCEYLTADDHLSKIDGSFPDAFLALIASQMEFQQFDVGELHNTCYPLESKFIDLLGQEPFLAQDHRQWALGPLNVVTVDSTESSESRHECLVWLDSQPKNSVIYVAFGATITLSHEEIMELATGLEHSEQRFIWVLRETDRADAFVDGGEACNIELPEGYEERMEGIGMIVRDWAPQIEILAHPSTGGFLSHCGWNSCMESLTMGVPIAAWPMHSDQPWNTVLVTDVLKVGLVVKEWESRSEVISSTMIESAVKKLMVSEDGHEMRERAEQLGVDVRSSVISEDGSSNAELNSFIAHISRP</sequence>
<dbReference type="SUPFAM" id="SSF53756">
    <property type="entry name" value="UDP-Glycosyltransferase/glycogen phosphorylase"/>
    <property type="match status" value="1"/>
</dbReference>
<dbReference type="InterPro" id="IPR002213">
    <property type="entry name" value="UDP_glucos_trans"/>
</dbReference>
<dbReference type="OMA" id="HASNKFP"/>
<evidence type="ECO:0000256" key="3">
    <source>
        <dbReference type="RuleBase" id="RU003718"/>
    </source>
</evidence>
<dbReference type="InterPro" id="IPR058980">
    <property type="entry name" value="Glyco_transf_N"/>
</dbReference>
<evidence type="ECO:0000256" key="1">
    <source>
        <dbReference type="ARBA" id="ARBA00009995"/>
    </source>
</evidence>
<dbReference type="Gene3D" id="3.40.50.2000">
    <property type="entry name" value="Glycogen Phosphorylase B"/>
    <property type="match status" value="2"/>
</dbReference>
<dbReference type="EMBL" id="CM010723">
    <property type="protein sequence ID" value="RZC79015.1"/>
    <property type="molecule type" value="Genomic_DNA"/>
</dbReference>
<dbReference type="InterPro" id="IPR035595">
    <property type="entry name" value="UDP_glycos_trans_CS"/>
</dbReference>
<dbReference type="PANTHER" id="PTHR48044">
    <property type="entry name" value="GLYCOSYLTRANSFERASE"/>
    <property type="match status" value="1"/>
</dbReference>
<name>A0A4Y7L4A9_PAPSO</name>
<protein>
    <recommendedName>
        <fullName evidence="4">Glycosyltransferase</fullName>
        <ecNumber evidence="4">2.4.1.-</ecNumber>
    </recommendedName>
</protein>
<evidence type="ECO:0000256" key="2">
    <source>
        <dbReference type="ARBA" id="ARBA00022679"/>
    </source>
</evidence>
<dbReference type="Pfam" id="PF00201">
    <property type="entry name" value="UDPGT"/>
    <property type="match status" value="1"/>
</dbReference>
<dbReference type="EC" id="2.4.1.-" evidence="4"/>
<evidence type="ECO:0000313" key="6">
    <source>
        <dbReference type="EMBL" id="RZC79015.1"/>
    </source>
</evidence>
<keyword evidence="7" id="KW-1185">Reference proteome</keyword>
<gene>
    <name evidence="6" type="ORF">C5167_003231</name>
</gene>
<organism evidence="6 7">
    <name type="scientific">Papaver somniferum</name>
    <name type="common">Opium poppy</name>
    <dbReference type="NCBI Taxonomy" id="3469"/>
    <lineage>
        <taxon>Eukaryota</taxon>
        <taxon>Viridiplantae</taxon>
        <taxon>Streptophyta</taxon>
        <taxon>Embryophyta</taxon>
        <taxon>Tracheophyta</taxon>
        <taxon>Spermatophyta</taxon>
        <taxon>Magnoliopsida</taxon>
        <taxon>Ranunculales</taxon>
        <taxon>Papaveraceae</taxon>
        <taxon>Papaveroideae</taxon>
        <taxon>Papaver</taxon>
    </lineage>
</organism>
<dbReference type="PANTHER" id="PTHR48044:SF7">
    <property type="entry name" value="GLYCOSYLTRANSFERASE"/>
    <property type="match status" value="1"/>
</dbReference>
<evidence type="ECO:0000313" key="7">
    <source>
        <dbReference type="Proteomes" id="UP000316621"/>
    </source>
</evidence>
<dbReference type="CDD" id="cd03784">
    <property type="entry name" value="GT1_Gtf-like"/>
    <property type="match status" value="1"/>
</dbReference>
<reference evidence="6 7" key="1">
    <citation type="journal article" date="2018" name="Science">
        <title>The opium poppy genome and morphinan production.</title>
        <authorList>
            <person name="Guo L."/>
            <person name="Winzer T."/>
            <person name="Yang X."/>
            <person name="Li Y."/>
            <person name="Ning Z."/>
            <person name="He Z."/>
            <person name="Teodor R."/>
            <person name="Lu Y."/>
            <person name="Bowser T.A."/>
            <person name="Graham I.A."/>
            <person name="Ye K."/>
        </authorList>
    </citation>
    <scope>NUCLEOTIDE SEQUENCE [LARGE SCALE GENOMIC DNA]</scope>
    <source>
        <strain evidence="7">cv. HN1</strain>
        <tissue evidence="6">Leaves</tissue>
    </source>
</reference>
<proteinExistence type="inferred from homology"/>
<feature type="domain" description="Glycosyltransferase N-terminal" evidence="5">
    <location>
        <begin position="14"/>
        <end position="266"/>
    </location>
</feature>
<dbReference type="Gramene" id="RZC79015">
    <property type="protein sequence ID" value="RZC79015"/>
    <property type="gene ID" value="C5167_003231"/>
</dbReference>
<keyword evidence="3" id="KW-0328">Glycosyltransferase</keyword>
<comment type="similarity">
    <text evidence="1 3">Belongs to the UDP-glycosyltransferase family.</text>
</comment>
<evidence type="ECO:0000259" key="5">
    <source>
        <dbReference type="Pfam" id="PF26168"/>
    </source>
</evidence>
<dbReference type="GO" id="GO:0008194">
    <property type="term" value="F:UDP-glycosyltransferase activity"/>
    <property type="evidence" value="ECO:0007669"/>
    <property type="project" value="InterPro"/>
</dbReference>
<dbReference type="AlphaFoldDB" id="A0A4Y7L4A9"/>
<dbReference type="PROSITE" id="PS00375">
    <property type="entry name" value="UDPGT"/>
    <property type="match status" value="1"/>
</dbReference>
<dbReference type="GO" id="GO:1901137">
    <property type="term" value="P:carbohydrate derivative biosynthetic process"/>
    <property type="evidence" value="ECO:0007669"/>
    <property type="project" value="UniProtKB-ARBA"/>
</dbReference>
<dbReference type="Pfam" id="PF26168">
    <property type="entry name" value="Glyco_transf_N"/>
    <property type="match status" value="1"/>
</dbReference>
<accession>A0A4Y7L4A9</accession>
<dbReference type="FunFam" id="3.40.50.2000:FF:000060">
    <property type="entry name" value="Glycosyltransferase"/>
    <property type="match status" value="1"/>
</dbReference>
<evidence type="ECO:0000256" key="4">
    <source>
        <dbReference type="RuleBase" id="RU362057"/>
    </source>
</evidence>